<feature type="region of interest" description="Disordered" evidence="1">
    <location>
        <begin position="110"/>
        <end position="143"/>
    </location>
</feature>
<evidence type="ECO:0000313" key="3">
    <source>
        <dbReference type="Proteomes" id="UP000198348"/>
    </source>
</evidence>
<evidence type="ECO:0000313" key="2">
    <source>
        <dbReference type="EMBL" id="SNR38439.1"/>
    </source>
</evidence>
<evidence type="ECO:0000256" key="1">
    <source>
        <dbReference type="SAM" id="MobiDB-lite"/>
    </source>
</evidence>
<organism evidence="2 3">
    <name type="scientific">Haloechinothrix alba</name>
    <dbReference type="NCBI Taxonomy" id="664784"/>
    <lineage>
        <taxon>Bacteria</taxon>
        <taxon>Bacillati</taxon>
        <taxon>Actinomycetota</taxon>
        <taxon>Actinomycetes</taxon>
        <taxon>Pseudonocardiales</taxon>
        <taxon>Pseudonocardiaceae</taxon>
        <taxon>Haloechinothrix</taxon>
    </lineage>
</organism>
<dbReference type="Proteomes" id="UP000198348">
    <property type="component" value="Unassembled WGS sequence"/>
</dbReference>
<sequence>MGIDTKIDGDPESIWATADWVRDSLADGIEDGASKILSARNDADSGWEGPASENFRGQMTDGGRKADDFAEAARQMARKFEDIGGALKRAQDDMADICNRAASAGLVVDGQTIQPPGSAPPDPGPAPSGNGVTQQERRDHQDAVAAQEVHAAKVEAYEKAERDAEDVRRSWQQAVDELNDTSNDTSTKAWFTVADIATETMAAASAAYSSHLFDRAQFYRNDAAQALRHLNRSYTEVVYNRTAFYDQQDYLNNRKATSASAARDLEERSARARAKSQLFVKGGGAALAIGGIAYDIHQGKDPAQAVASGGAGFAASVGAGAAVGAVVGGPVGVAVGTVVGAGVGVFTSGMVDSLWENGVGNVGDAVVDGGKTVAETGQAIGEGLATAGEQTGDFASDVGSAVAGGAKDAWDAVF</sequence>
<dbReference type="SUPFAM" id="SSF140453">
    <property type="entry name" value="EsxAB dimer-like"/>
    <property type="match status" value="1"/>
</dbReference>
<proteinExistence type="predicted"/>
<dbReference type="AlphaFoldDB" id="A0A238VY88"/>
<dbReference type="EMBL" id="FZNW01000004">
    <property type="protein sequence ID" value="SNR38439.1"/>
    <property type="molecule type" value="Genomic_DNA"/>
</dbReference>
<reference evidence="2 3" key="1">
    <citation type="submission" date="2017-06" db="EMBL/GenBank/DDBJ databases">
        <authorList>
            <person name="Kim H.J."/>
            <person name="Triplett B.A."/>
        </authorList>
    </citation>
    <scope>NUCLEOTIDE SEQUENCE [LARGE SCALE GENOMIC DNA]</scope>
    <source>
        <strain evidence="2 3">DSM 45207</strain>
    </source>
</reference>
<feature type="compositionally biased region" description="Pro residues" evidence="1">
    <location>
        <begin position="117"/>
        <end position="126"/>
    </location>
</feature>
<name>A0A238VY88_9PSEU</name>
<feature type="region of interest" description="Disordered" evidence="1">
    <location>
        <begin position="40"/>
        <end position="64"/>
    </location>
</feature>
<dbReference type="OrthoDB" id="3296722at2"/>
<gene>
    <name evidence="2" type="ORF">SAMN06265360_104134</name>
</gene>
<protein>
    <submittedName>
        <fullName evidence="2">Uncharacterized protein</fullName>
    </submittedName>
</protein>
<dbReference type="Gene3D" id="1.10.287.1060">
    <property type="entry name" value="ESAT-6-like"/>
    <property type="match status" value="1"/>
</dbReference>
<keyword evidence="3" id="KW-1185">Reference proteome</keyword>
<dbReference type="InterPro" id="IPR036689">
    <property type="entry name" value="ESAT-6-like_sf"/>
</dbReference>
<dbReference type="RefSeq" id="WP_089300229.1">
    <property type="nucleotide sequence ID" value="NZ_FZNW01000004.1"/>
</dbReference>
<accession>A0A238VY88</accession>